<dbReference type="PROSITE" id="PS51898">
    <property type="entry name" value="TYR_RECOMBINASE"/>
    <property type="match status" value="1"/>
</dbReference>
<proteinExistence type="predicted"/>
<dbReference type="SUPFAM" id="SSF56349">
    <property type="entry name" value="DNA breaking-rejoining enzymes"/>
    <property type="match status" value="1"/>
</dbReference>
<dbReference type="PANTHER" id="PTHR30349">
    <property type="entry name" value="PHAGE INTEGRASE-RELATED"/>
    <property type="match status" value="1"/>
</dbReference>
<dbReference type="Pfam" id="PF00589">
    <property type="entry name" value="Phage_integrase"/>
    <property type="match status" value="1"/>
</dbReference>
<keyword evidence="1" id="KW-0233">DNA recombination</keyword>
<comment type="caution">
    <text evidence="3">The sequence shown here is derived from an EMBL/GenBank/DDBJ whole genome shotgun (WGS) entry which is preliminary data.</text>
</comment>
<dbReference type="Proteomes" id="UP001400965">
    <property type="component" value="Unassembled WGS sequence"/>
</dbReference>
<dbReference type="RefSeq" id="WP_346045233.1">
    <property type="nucleotide sequence ID" value="NZ_BAAACP010000010.1"/>
</dbReference>
<dbReference type="InterPro" id="IPR050090">
    <property type="entry name" value="Tyrosine_recombinase_XerCD"/>
</dbReference>
<evidence type="ECO:0000313" key="3">
    <source>
        <dbReference type="EMBL" id="GAA0864571.1"/>
    </source>
</evidence>
<organism evidence="3 4">
    <name type="scientific">Paraclostridium tenue</name>
    <dbReference type="NCBI Taxonomy" id="1737"/>
    <lineage>
        <taxon>Bacteria</taxon>
        <taxon>Bacillati</taxon>
        <taxon>Bacillota</taxon>
        <taxon>Clostridia</taxon>
        <taxon>Peptostreptococcales</taxon>
        <taxon>Peptostreptococcaceae</taxon>
        <taxon>Paraclostridium</taxon>
    </lineage>
</organism>
<gene>
    <name evidence="3" type="ORF">GCM10008917_18570</name>
</gene>
<reference evidence="4" key="1">
    <citation type="journal article" date="2019" name="Int. J. Syst. Evol. Microbiol.">
        <title>The Global Catalogue of Microorganisms (GCM) 10K type strain sequencing project: providing services to taxonomists for standard genome sequencing and annotation.</title>
        <authorList>
            <consortium name="The Broad Institute Genomics Platform"/>
            <consortium name="The Broad Institute Genome Sequencing Center for Infectious Disease"/>
            <person name="Wu L."/>
            <person name="Ma J."/>
        </authorList>
    </citation>
    <scope>NUCLEOTIDE SEQUENCE [LARGE SCALE GENOMIC DNA]</scope>
    <source>
        <strain evidence="4">JCM 6486</strain>
    </source>
</reference>
<sequence length="135" mass="15802">MPKTKNSIRTILIPKNILIKLKEHKVQQSKNKLQLGELYANNDYIFCDNLGYPLDDKRPTRNLKSILTKLNIEPLKFHRLRHTYATRLFEANVPPKTVQVLIGHYDISITMDIYTHVMENTKLEAVDKLNDIFNL</sequence>
<protein>
    <recommendedName>
        <fullName evidence="2">Tyr recombinase domain-containing protein</fullName>
    </recommendedName>
</protein>
<dbReference type="Gene3D" id="1.10.443.10">
    <property type="entry name" value="Intergrase catalytic core"/>
    <property type="match status" value="1"/>
</dbReference>
<feature type="domain" description="Tyr recombinase" evidence="2">
    <location>
        <begin position="1"/>
        <end position="127"/>
    </location>
</feature>
<evidence type="ECO:0000313" key="4">
    <source>
        <dbReference type="Proteomes" id="UP001400965"/>
    </source>
</evidence>
<dbReference type="EMBL" id="BAAACP010000010">
    <property type="protein sequence ID" value="GAA0864571.1"/>
    <property type="molecule type" value="Genomic_DNA"/>
</dbReference>
<dbReference type="InterPro" id="IPR002104">
    <property type="entry name" value="Integrase_catalytic"/>
</dbReference>
<evidence type="ECO:0000256" key="1">
    <source>
        <dbReference type="ARBA" id="ARBA00023172"/>
    </source>
</evidence>
<evidence type="ECO:0000259" key="2">
    <source>
        <dbReference type="PROSITE" id="PS51898"/>
    </source>
</evidence>
<keyword evidence="4" id="KW-1185">Reference proteome</keyword>
<dbReference type="PANTHER" id="PTHR30349:SF91">
    <property type="entry name" value="INTA PROTEIN"/>
    <property type="match status" value="1"/>
</dbReference>
<accession>A0ABP3XJB4</accession>
<dbReference type="CDD" id="cd01189">
    <property type="entry name" value="INT_ICEBs1_C_like"/>
    <property type="match status" value="1"/>
</dbReference>
<dbReference type="InterPro" id="IPR011010">
    <property type="entry name" value="DNA_brk_join_enz"/>
</dbReference>
<name>A0ABP3XJB4_9FIRM</name>
<dbReference type="InterPro" id="IPR013762">
    <property type="entry name" value="Integrase-like_cat_sf"/>
</dbReference>